<dbReference type="GO" id="GO:0005198">
    <property type="term" value="F:structural molecule activity"/>
    <property type="evidence" value="ECO:0007669"/>
    <property type="project" value="InterPro"/>
</dbReference>
<dbReference type="Pfam" id="PF22638">
    <property type="entry name" value="FlgK_D1"/>
    <property type="match status" value="1"/>
</dbReference>
<keyword evidence="9" id="KW-0282">Flagellum</keyword>
<dbReference type="PANTHER" id="PTHR30033:SF2">
    <property type="entry name" value="FLAGELLAR HOOK PROTEIN"/>
    <property type="match status" value="1"/>
</dbReference>
<dbReference type="OrthoDB" id="7181295at2"/>
<keyword evidence="10" id="KW-1185">Reference proteome</keyword>
<evidence type="ECO:0000259" key="7">
    <source>
        <dbReference type="Pfam" id="PF06429"/>
    </source>
</evidence>
<dbReference type="NCBIfam" id="TIGR02492">
    <property type="entry name" value="flgK_ends"/>
    <property type="match status" value="1"/>
</dbReference>
<dbReference type="Proteomes" id="UP000248014">
    <property type="component" value="Unassembled WGS sequence"/>
</dbReference>
<dbReference type="AlphaFoldDB" id="A0A2V3V8R3"/>
<dbReference type="GO" id="GO:0044780">
    <property type="term" value="P:bacterial-type flagellum assembly"/>
    <property type="evidence" value="ECO:0007669"/>
    <property type="project" value="InterPro"/>
</dbReference>
<evidence type="ECO:0000256" key="5">
    <source>
        <dbReference type="ARBA" id="ARBA00022525"/>
    </source>
</evidence>
<sequence length="443" mass="46720">MSNLLTIGRSGLRAFSRSMEAVSHNIANAENPDYVRRTVQMSDATVSSSLNPAYKAQSGLNGVKISQTVRASDEFIEAQVRQSGAARIRAETQLTWMERLETNLDNAGSNVGSRLNTFFSRAEEVAAAPFDNSLKLTLLSELDAVVDAFRRTAGNMTLTAQQVSQGATQEVDTLNAALENLNKINLDITRTMEGTDAHAGLLDARDAMLATITEKLNATITLAPNGTASLTYGGEQLAAVNFFANVAVASNTDGSLALQVNGVAVAVPSEGSLAGLSRAGATAQGRLDDLTALAQQFVTDINTWQANGRTLAGAPGAPLLSMPGGISTLTVTTTDIAQLAVAAADGTPNGNLLNIPDLRTTDGVETKWNNFMAGFATNLSALRSESNAATALDEGARRRRDAISGVDLDREAGDLIRLQQAYEASARVIQVARETMQSILNVF</sequence>
<dbReference type="GO" id="GO:0009424">
    <property type="term" value="C:bacterial-type flagellum hook"/>
    <property type="evidence" value="ECO:0007669"/>
    <property type="project" value="InterPro"/>
</dbReference>
<evidence type="ECO:0000259" key="8">
    <source>
        <dbReference type="Pfam" id="PF22638"/>
    </source>
</evidence>
<keyword evidence="9" id="KW-0969">Cilium</keyword>
<evidence type="ECO:0000256" key="3">
    <source>
        <dbReference type="ARBA" id="ARBA00009677"/>
    </source>
</evidence>
<dbReference type="Pfam" id="PF06429">
    <property type="entry name" value="Flg_bbr_C"/>
    <property type="match status" value="1"/>
</dbReference>
<dbReference type="RefSeq" id="WP_110297861.1">
    <property type="nucleotide sequence ID" value="NZ_QJJM01000003.1"/>
</dbReference>
<comment type="caution">
    <text evidence="9">The sequence shown here is derived from an EMBL/GenBank/DDBJ whole genome shotgun (WGS) entry which is preliminary data.</text>
</comment>
<dbReference type="SUPFAM" id="SSF64518">
    <property type="entry name" value="Phase 1 flagellin"/>
    <property type="match status" value="1"/>
</dbReference>
<reference evidence="9 10" key="1">
    <citation type="submission" date="2018-05" db="EMBL/GenBank/DDBJ databases">
        <title>Genomic Encyclopedia of Type Strains, Phase IV (KMG-IV): sequencing the most valuable type-strain genomes for metagenomic binning, comparative biology and taxonomic classification.</title>
        <authorList>
            <person name="Goeker M."/>
        </authorList>
    </citation>
    <scope>NUCLEOTIDE SEQUENCE [LARGE SCALE GENOMIC DNA]</scope>
    <source>
        <strain evidence="9 10">DSM 3183</strain>
    </source>
</reference>
<organism evidence="9 10">
    <name type="scientific">Blastomonas natatoria</name>
    <dbReference type="NCBI Taxonomy" id="34015"/>
    <lineage>
        <taxon>Bacteria</taxon>
        <taxon>Pseudomonadati</taxon>
        <taxon>Pseudomonadota</taxon>
        <taxon>Alphaproteobacteria</taxon>
        <taxon>Sphingomonadales</taxon>
        <taxon>Sphingomonadaceae</taxon>
        <taxon>Blastomonas</taxon>
    </lineage>
</organism>
<evidence type="ECO:0000256" key="1">
    <source>
        <dbReference type="ARBA" id="ARBA00004365"/>
    </source>
</evidence>
<evidence type="ECO:0000313" key="10">
    <source>
        <dbReference type="Proteomes" id="UP000248014"/>
    </source>
</evidence>
<protein>
    <recommendedName>
        <fullName evidence="4">Flagellar hook-associated protein 1</fullName>
    </recommendedName>
</protein>
<keyword evidence="6" id="KW-0975">Bacterial flagellum</keyword>
<dbReference type="EMBL" id="QJJM01000003">
    <property type="protein sequence ID" value="PXW78057.1"/>
    <property type="molecule type" value="Genomic_DNA"/>
</dbReference>
<dbReference type="PANTHER" id="PTHR30033">
    <property type="entry name" value="FLAGELLAR HOOK-ASSOCIATED PROTEIN 1"/>
    <property type="match status" value="1"/>
</dbReference>
<accession>A0A2V3V8R3</accession>
<evidence type="ECO:0000313" key="9">
    <source>
        <dbReference type="EMBL" id="PXW78057.1"/>
    </source>
</evidence>
<evidence type="ECO:0000256" key="4">
    <source>
        <dbReference type="ARBA" id="ARBA00016244"/>
    </source>
</evidence>
<evidence type="ECO:0000256" key="2">
    <source>
        <dbReference type="ARBA" id="ARBA00004613"/>
    </source>
</evidence>
<name>A0A2V3V8R3_9SPHN</name>
<dbReference type="InterPro" id="IPR002371">
    <property type="entry name" value="FlgK"/>
</dbReference>
<dbReference type="InterPro" id="IPR010930">
    <property type="entry name" value="Flg_bb/hook_C_dom"/>
</dbReference>
<comment type="subcellular location">
    <subcellularLocation>
        <location evidence="1">Bacterial flagellum</location>
    </subcellularLocation>
    <subcellularLocation>
        <location evidence="2">Secreted</location>
    </subcellularLocation>
</comment>
<evidence type="ECO:0000256" key="6">
    <source>
        <dbReference type="ARBA" id="ARBA00023143"/>
    </source>
</evidence>
<feature type="domain" description="Flagellar basal-body/hook protein C-terminal" evidence="7">
    <location>
        <begin position="403"/>
        <end position="441"/>
    </location>
</feature>
<proteinExistence type="inferred from homology"/>
<dbReference type="GO" id="GO:0005576">
    <property type="term" value="C:extracellular region"/>
    <property type="evidence" value="ECO:0007669"/>
    <property type="project" value="UniProtKB-SubCell"/>
</dbReference>
<comment type="similarity">
    <text evidence="3">Belongs to the flagella basal body rod proteins family.</text>
</comment>
<gene>
    <name evidence="9" type="ORF">C7451_103165</name>
</gene>
<keyword evidence="9" id="KW-0966">Cell projection</keyword>
<dbReference type="InterPro" id="IPR053927">
    <property type="entry name" value="FlgK_helical"/>
</dbReference>
<keyword evidence="5" id="KW-0964">Secreted</keyword>
<feature type="domain" description="Flagellar hook-associated protein FlgK helical" evidence="8">
    <location>
        <begin position="97"/>
        <end position="319"/>
    </location>
</feature>